<accession>A0A157T5V3</accession>
<dbReference type="PATRIC" id="fig|2287.9.peg.3270"/>
<protein>
    <recommendedName>
        <fullName evidence="3">Permease</fullName>
    </recommendedName>
</protein>
<evidence type="ECO:0008006" key="3">
    <source>
        <dbReference type="Google" id="ProtNLM"/>
    </source>
</evidence>
<name>A0A157T5V3_SACSO</name>
<dbReference type="AlphaFoldDB" id="A0A157T5V3"/>
<proteinExistence type="predicted"/>
<evidence type="ECO:0000313" key="2">
    <source>
        <dbReference type="Proteomes" id="UP000076770"/>
    </source>
</evidence>
<sequence>MISMKEFKLAVYVTAPTLRGLNEERIKKLIEKFKELGVVKIYLENYRDGIMLDVNTMIKFKEVFEREFEVAGGMAIGTWGEGWGEMENYGFKVACIADERNREMVKNVVEEQAKVFDEIIIDDFWANWCHSEKDVKLFNSMYGVNFTKGTLLKMLRDPVISRLWCEYSSSLVYNASRDYVVKPAKNVNEKVKITLKVAEWREDFYHRGLKLDKLAEIFDNIYVGTEAREYTARYGSLYIVDYVKGLVGDKLKGVWFDTFIGGEGGDYGSFKTYLQQFILSAFGLTEEITLFEAGDILDPERRSLFESIMENKEKVQRWREDIREYASIGLKRIPLQHFMTQRFDKYVEDHLGIIGIPLEVSNVVNPSDILLITESDIYHLDIVDLLNRGVNLMFTASAAKKLIEVLGDTALKILGVGNLIYDSVSVNALTRDGKTFYWSYYKRQANFPVGPIFSLNGATPILYAYNGVELHPVVFQNTYSNSKVYVLSLTTYLPYLISEFYPSVARQIIRDIVGDHIGIRAIATYPFLFSLIIKRDGLVTVLNLNDFPIRLTLSVDPKRYKINNIEGMKVLQSNENEIRIRLKENSFGIVRLEKV</sequence>
<dbReference type="Proteomes" id="UP000076770">
    <property type="component" value="Chromosome i"/>
</dbReference>
<gene>
    <name evidence="1" type="ORF">SSOP1_3115</name>
</gene>
<dbReference type="EMBL" id="LT549890">
    <property type="protein sequence ID" value="SAI86669.1"/>
    <property type="molecule type" value="Genomic_DNA"/>
</dbReference>
<evidence type="ECO:0000313" key="1">
    <source>
        <dbReference type="EMBL" id="SAI86669.1"/>
    </source>
</evidence>
<reference evidence="2" key="1">
    <citation type="submission" date="2016-04" db="EMBL/GenBank/DDBJ databases">
        <authorList>
            <person name="Shah S.A."/>
            <person name="Garrett R.A."/>
        </authorList>
    </citation>
    <scope>NUCLEOTIDE SEQUENCE [LARGE SCALE GENOMIC DNA]</scope>
    <source>
        <strain evidence="2">ATCC 35091 / DSM 1616 / JCM 8930 / NBRC 15331 / P1</strain>
    </source>
</reference>
<organism evidence="1 2">
    <name type="scientific">Saccharolobus solfataricus</name>
    <name type="common">Sulfolobus solfataricus</name>
    <dbReference type="NCBI Taxonomy" id="2287"/>
    <lineage>
        <taxon>Archaea</taxon>
        <taxon>Thermoproteota</taxon>
        <taxon>Thermoprotei</taxon>
        <taxon>Sulfolobales</taxon>
        <taxon>Sulfolobaceae</taxon>
        <taxon>Saccharolobus</taxon>
    </lineage>
</organism>